<evidence type="ECO:0000313" key="1">
    <source>
        <dbReference type="EMBL" id="CAK8691831.1"/>
    </source>
</evidence>
<sequence length="101" mass="12052">MQNIFPFKAVFFTVLCTSKNQRLELSKVTFAVQTKPAAFTDTFFCYESHSCVTVVKRHTIVTCQVRKILSIWLFKDKFRRKNPIRFHCEYYVYRAICLLIQ</sequence>
<dbReference type="Proteomes" id="UP001642483">
    <property type="component" value="Unassembled WGS sequence"/>
</dbReference>
<name>A0ABP0GLT6_CLALP</name>
<proteinExistence type="predicted"/>
<reference evidence="1 2" key="1">
    <citation type="submission" date="2024-02" db="EMBL/GenBank/DDBJ databases">
        <authorList>
            <person name="Daric V."/>
            <person name="Darras S."/>
        </authorList>
    </citation>
    <scope>NUCLEOTIDE SEQUENCE [LARGE SCALE GENOMIC DNA]</scope>
</reference>
<evidence type="ECO:0000313" key="2">
    <source>
        <dbReference type="Proteomes" id="UP001642483"/>
    </source>
</evidence>
<gene>
    <name evidence="1" type="ORF">CVLEPA_LOCUS24584</name>
</gene>
<protein>
    <recommendedName>
        <fullName evidence="3">Secreted protein</fullName>
    </recommendedName>
</protein>
<keyword evidence="2" id="KW-1185">Reference proteome</keyword>
<dbReference type="EMBL" id="CAWYQH010000125">
    <property type="protein sequence ID" value="CAK8691831.1"/>
    <property type="molecule type" value="Genomic_DNA"/>
</dbReference>
<evidence type="ECO:0008006" key="3">
    <source>
        <dbReference type="Google" id="ProtNLM"/>
    </source>
</evidence>
<accession>A0ABP0GLT6</accession>
<organism evidence="1 2">
    <name type="scientific">Clavelina lepadiformis</name>
    <name type="common">Light-bulb sea squirt</name>
    <name type="synonym">Ascidia lepadiformis</name>
    <dbReference type="NCBI Taxonomy" id="159417"/>
    <lineage>
        <taxon>Eukaryota</taxon>
        <taxon>Metazoa</taxon>
        <taxon>Chordata</taxon>
        <taxon>Tunicata</taxon>
        <taxon>Ascidiacea</taxon>
        <taxon>Aplousobranchia</taxon>
        <taxon>Clavelinidae</taxon>
        <taxon>Clavelina</taxon>
    </lineage>
</organism>
<comment type="caution">
    <text evidence="1">The sequence shown here is derived from an EMBL/GenBank/DDBJ whole genome shotgun (WGS) entry which is preliminary data.</text>
</comment>